<dbReference type="EMBL" id="JAADYS010000943">
    <property type="protein sequence ID" value="KAF4466007.1"/>
    <property type="molecule type" value="Genomic_DNA"/>
</dbReference>
<keyword evidence="4" id="KW-1185">Reference proteome</keyword>
<keyword evidence="2" id="KW-1133">Transmembrane helix</keyword>
<accession>A0A8H4PJV0</accession>
<feature type="transmembrane region" description="Helical" evidence="2">
    <location>
        <begin position="6"/>
        <end position="32"/>
    </location>
</feature>
<feature type="compositionally biased region" description="Basic and acidic residues" evidence="1">
    <location>
        <begin position="106"/>
        <end position="115"/>
    </location>
</feature>
<name>A0A8H4PJV0_9HYPO</name>
<keyword evidence="2" id="KW-0472">Membrane</keyword>
<comment type="caution">
    <text evidence="3">The sequence shown here is derived from an EMBL/GenBank/DDBJ whole genome shotgun (WGS) entry which is preliminary data.</text>
</comment>
<feature type="region of interest" description="Disordered" evidence="1">
    <location>
        <begin position="68"/>
        <end position="115"/>
    </location>
</feature>
<proteinExistence type="predicted"/>
<gene>
    <name evidence="3" type="ORF">FALBO_7142</name>
</gene>
<evidence type="ECO:0000313" key="4">
    <source>
        <dbReference type="Proteomes" id="UP000554235"/>
    </source>
</evidence>
<evidence type="ECO:0000313" key="3">
    <source>
        <dbReference type="EMBL" id="KAF4466007.1"/>
    </source>
</evidence>
<protein>
    <submittedName>
        <fullName evidence="3">Uncharacterized protein</fullName>
    </submittedName>
</protein>
<sequence length="142" mass="15822">MDCPPYNGYVVAGFAIIYITLLGWIISITIAIHQDHRPRRCPLRLTRAKEGTFPWADAIRMSEGWLEDENGPVRRDSSDNTVLTGPRTGCSGIRERNSGNVRVRRKPVDAGDGSKGRLISEEEAVNGPVSFKDLIAHYKNQT</sequence>
<organism evidence="3 4">
    <name type="scientific">Fusarium albosuccineum</name>
    <dbReference type="NCBI Taxonomy" id="1237068"/>
    <lineage>
        <taxon>Eukaryota</taxon>
        <taxon>Fungi</taxon>
        <taxon>Dikarya</taxon>
        <taxon>Ascomycota</taxon>
        <taxon>Pezizomycotina</taxon>
        <taxon>Sordariomycetes</taxon>
        <taxon>Hypocreomycetidae</taxon>
        <taxon>Hypocreales</taxon>
        <taxon>Nectriaceae</taxon>
        <taxon>Fusarium</taxon>
        <taxon>Fusarium decemcellulare species complex</taxon>
    </lineage>
</organism>
<dbReference type="OrthoDB" id="5036628at2759"/>
<dbReference type="AlphaFoldDB" id="A0A8H4PJV0"/>
<dbReference type="Proteomes" id="UP000554235">
    <property type="component" value="Unassembled WGS sequence"/>
</dbReference>
<evidence type="ECO:0000256" key="2">
    <source>
        <dbReference type="SAM" id="Phobius"/>
    </source>
</evidence>
<keyword evidence="2" id="KW-0812">Transmembrane</keyword>
<reference evidence="3 4" key="1">
    <citation type="submission" date="2020-01" db="EMBL/GenBank/DDBJ databases">
        <title>Identification and distribution of gene clusters putatively required for synthesis of sphingolipid metabolism inhibitors in phylogenetically diverse species of the filamentous fungus Fusarium.</title>
        <authorList>
            <person name="Kim H.-S."/>
            <person name="Busman M."/>
            <person name="Brown D.W."/>
            <person name="Divon H."/>
            <person name="Uhlig S."/>
            <person name="Proctor R.H."/>
        </authorList>
    </citation>
    <scope>NUCLEOTIDE SEQUENCE [LARGE SCALE GENOMIC DNA]</scope>
    <source>
        <strain evidence="3 4">NRRL 20459</strain>
    </source>
</reference>
<evidence type="ECO:0000256" key="1">
    <source>
        <dbReference type="SAM" id="MobiDB-lite"/>
    </source>
</evidence>